<keyword evidence="2" id="KW-1185">Reference proteome</keyword>
<dbReference type="AlphaFoldDB" id="A0AAV6K9L6"/>
<proteinExistence type="predicted"/>
<reference evidence="1" key="1">
    <citation type="submission" date="2020-08" db="EMBL/GenBank/DDBJ databases">
        <title>Plant Genome Project.</title>
        <authorList>
            <person name="Zhang R.-G."/>
        </authorList>
    </citation>
    <scope>NUCLEOTIDE SEQUENCE</scope>
    <source>
        <strain evidence="1">WSP0</strain>
        <tissue evidence="1">Leaf</tissue>
    </source>
</reference>
<organism evidence="1 2">
    <name type="scientific">Rhododendron griersonianum</name>
    <dbReference type="NCBI Taxonomy" id="479676"/>
    <lineage>
        <taxon>Eukaryota</taxon>
        <taxon>Viridiplantae</taxon>
        <taxon>Streptophyta</taxon>
        <taxon>Embryophyta</taxon>
        <taxon>Tracheophyta</taxon>
        <taxon>Spermatophyta</taxon>
        <taxon>Magnoliopsida</taxon>
        <taxon>eudicotyledons</taxon>
        <taxon>Gunneridae</taxon>
        <taxon>Pentapetalae</taxon>
        <taxon>asterids</taxon>
        <taxon>Ericales</taxon>
        <taxon>Ericaceae</taxon>
        <taxon>Ericoideae</taxon>
        <taxon>Rhodoreae</taxon>
        <taxon>Rhododendron</taxon>
    </lineage>
</organism>
<dbReference type="PANTHER" id="PTHR45786:SF74">
    <property type="entry name" value="ATP-DEPENDENT DNA HELICASE"/>
    <property type="match status" value="1"/>
</dbReference>
<accession>A0AAV6K9L6</accession>
<evidence type="ECO:0000313" key="1">
    <source>
        <dbReference type="EMBL" id="KAG5549150.1"/>
    </source>
</evidence>
<protein>
    <submittedName>
        <fullName evidence="1">Uncharacterized protein</fullName>
    </submittedName>
</protein>
<name>A0AAV6K9L6_9ERIC</name>
<gene>
    <name evidence="1" type="ORF">RHGRI_014498</name>
</gene>
<dbReference type="PANTHER" id="PTHR45786">
    <property type="entry name" value="DNA BINDING PROTEIN-LIKE"/>
    <property type="match status" value="1"/>
</dbReference>
<evidence type="ECO:0000313" key="2">
    <source>
        <dbReference type="Proteomes" id="UP000823749"/>
    </source>
</evidence>
<sequence>MLETPSICFNNHVCSSASLFCSLPGLIRFRNHLLDLGVCPATLWYLRRPLKYVCFAFCISEMSLPCSVLEDFKRPRSVKWEVNGFLLVVSWLFTRHTPIRMGCLEEAMETTEHVESAQRRQRLQHAAGCSTSMPSTSLAHKTLDARVLGRKGPTSFTIHGELRHRTGSLLPLPGHDALYAQLYVYGPDSALQFAYAILNQLASTGRHLPAHLHYSSAKDRRRFNLPTTDEVAIVIPEDGSESSGMRDIILHLEGNNGLMRINECHPAYLPLHYVLLFPRGELGWEPDLKQWDVNRDQPSSE</sequence>
<comment type="caution">
    <text evidence="1">The sequence shown here is derived from an EMBL/GenBank/DDBJ whole genome shotgun (WGS) entry which is preliminary data.</text>
</comment>
<dbReference type="EMBL" id="JACTNZ010000005">
    <property type="protein sequence ID" value="KAG5549150.1"/>
    <property type="molecule type" value="Genomic_DNA"/>
</dbReference>
<dbReference type="Proteomes" id="UP000823749">
    <property type="component" value="Chromosome 5"/>
</dbReference>